<dbReference type="SUPFAM" id="SSF50182">
    <property type="entry name" value="Sm-like ribonucleoproteins"/>
    <property type="match status" value="1"/>
</dbReference>
<dbReference type="OrthoDB" id="9809206at2"/>
<dbReference type="AlphaFoldDB" id="A0A178K8V3"/>
<dbReference type="InterPro" id="IPR010920">
    <property type="entry name" value="LSM_dom_sf"/>
</dbReference>
<keyword evidence="12" id="KW-1185">Reference proteome</keyword>
<dbReference type="PANTHER" id="PTHR30221:SF1">
    <property type="entry name" value="SMALL-CONDUCTANCE MECHANOSENSITIVE CHANNEL"/>
    <property type="match status" value="1"/>
</dbReference>
<keyword evidence="4 7" id="KW-0812">Transmembrane</keyword>
<dbReference type="Pfam" id="PF21082">
    <property type="entry name" value="MS_channel_3rd"/>
    <property type="match status" value="1"/>
</dbReference>
<evidence type="ECO:0000313" key="12">
    <source>
        <dbReference type="Proteomes" id="UP000078503"/>
    </source>
</evidence>
<reference evidence="11 12" key="1">
    <citation type="submission" date="2016-03" db="EMBL/GenBank/DDBJ databases">
        <title>Photobacterium proteolyticum sp. nov. a protease producing bacterium isolated from ocean sediments of Laizhou Bay.</title>
        <authorList>
            <person name="Li Y."/>
        </authorList>
    </citation>
    <scope>NUCLEOTIDE SEQUENCE [LARGE SCALE GENOMIC DNA]</scope>
    <source>
        <strain evidence="11 12">R-40508</strain>
    </source>
</reference>
<feature type="chain" id="PRO_5008090098" description="Small-conductance mechanosensitive channel" evidence="8">
    <location>
        <begin position="23"/>
        <end position="569"/>
    </location>
</feature>
<dbReference type="InterPro" id="IPR023408">
    <property type="entry name" value="MscS_beta-dom_sf"/>
</dbReference>
<feature type="transmembrane region" description="Helical" evidence="7">
    <location>
        <begin position="372"/>
        <end position="391"/>
    </location>
</feature>
<keyword evidence="3" id="KW-1003">Cell membrane</keyword>
<dbReference type="InterPro" id="IPR049278">
    <property type="entry name" value="MS_channel_C"/>
</dbReference>
<comment type="caution">
    <text evidence="7">Lacks conserved residue(s) required for the propagation of feature annotation.</text>
</comment>
<accession>A0A178K8V3</accession>
<keyword evidence="6 7" id="KW-0472">Membrane</keyword>
<dbReference type="SUPFAM" id="SSF82861">
    <property type="entry name" value="Mechanosensitive channel protein MscS (YggB), transmembrane region"/>
    <property type="match status" value="1"/>
</dbReference>
<dbReference type="InterPro" id="IPR011066">
    <property type="entry name" value="MscS_channel_C_sf"/>
</dbReference>
<evidence type="ECO:0000256" key="1">
    <source>
        <dbReference type="ARBA" id="ARBA00004651"/>
    </source>
</evidence>
<feature type="transmembrane region" description="Helical" evidence="7">
    <location>
        <begin position="301"/>
        <end position="318"/>
    </location>
</feature>
<feature type="signal peptide" evidence="8">
    <location>
        <begin position="1"/>
        <end position="22"/>
    </location>
</feature>
<evidence type="ECO:0000256" key="4">
    <source>
        <dbReference type="ARBA" id="ARBA00022692"/>
    </source>
</evidence>
<comment type="function">
    <text evidence="7">Mechanosensitive channel that participates in the regulation of osmotic pressure changes within the cell, opening in response to stretch forces in the membrane lipid bilayer, without the need for other proteins. Contributes to normal resistance to hypoosmotic shock. Forms an ion channel of 1.0 nanosiemens conductance with a slight preference for anions.</text>
</comment>
<evidence type="ECO:0000256" key="6">
    <source>
        <dbReference type="ARBA" id="ARBA00023136"/>
    </source>
</evidence>
<evidence type="ECO:0000259" key="10">
    <source>
        <dbReference type="Pfam" id="PF21082"/>
    </source>
</evidence>
<evidence type="ECO:0000256" key="7">
    <source>
        <dbReference type="RuleBase" id="RU369025"/>
    </source>
</evidence>
<evidence type="ECO:0000259" key="9">
    <source>
        <dbReference type="Pfam" id="PF00924"/>
    </source>
</evidence>
<dbReference type="EMBL" id="LVHF01000028">
    <property type="protein sequence ID" value="OAN13768.1"/>
    <property type="molecule type" value="Genomic_DNA"/>
</dbReference>
<dbReference type="PANTHER" id="PTHR30221">
    <property type="entry name" value="SMALL-CONDUCTANCE MECHANOSENSITIVE CHANNEL"/>
    <property type="match status" value="1"/>
</dbReference>
<keyword evidence="8" id="KW-0732">Signal</keyword>
<dbReference type="InterPro" id="IPR045275">
    <property type="entry name" value="MscS_archaea/bacteria_type"/>
</dbReference>
<evidence type="ECO:0000256" key="5">
    <source>
        <dbReference type="ARBA" id="ARBA00022989"/>
    </source>
</evidence>
<dbReference type="Proteomes" id="UP000078503">
    <property type="component" value="Unassembled WGS sequence"/>
</dbReference>
<dbReference type="STRING" id="858640.A3K86_14500"/>
<protein>
    <recommendedName>
        <fullName evidence="7">Small-conductance mechanosensitive channel</fullName>
    </recommendedName>
</protein>
<keyword evidence="5 7" id="KW-1133">Transmembrane helix</keyword>
<evidence type="ECO:0000256" key="8">
    <source>
        <dbReference type="SAM" id="SignalP"/>
    </source>
</evidence>
<evidence type="ECO:0000256" key="3">
    <source>
        <dbReference type="ARBA" id="ARBA00022475"/>
    </source>
</evidence>
<gene>
    <name evidence="11" type="ORF">A3K86_14500</name>
</gene>
<evidence type="ECO:0000256" key="2">
    <source>
        <dbReference type="ARBA" id="ARBA00008017"/>
    </source>
</evidence>
<evidence type="ECO:0000313" key="11">
    <source>
        <dbReference type="EMBL" id="OAN13768.1"/>
    </source>
</evidence>
<dbReference type="Gene3D" id="2.30.30.60">
    <property type="match status" value="1"/>
</dbReference>
<comment type="subunit">
    <text evidence="7">Homoheptamer.</text>
</comment>
<keyword evidence="7" id="KW-0813">Transport</keyword>
<dbReference type="InterPro" id="IPR011014">
    <property type="entry name" value="MscS_channel_TM-2"/>
</dbReference>
<keyword evidence="7" id="KW-0407">Ion channel</keyword>
<dbReference type="Gene3D" id="1.10.287.1260">
    <property type="match status" value="1"/>
</dbReference>
<feature type="transmembrane region" description="Helical" evidence="7">
    <location>
        <begin position="344"/>
        <end position="366"/>
    </location>
</feature>
<dbReference type="GO" id="GO:0005886">
    <property type="term" value="C:plasma membrane"/>
    <property type="evidence" value="ECO:0007669"/>
    <property type="project" value="UniProtKB-SubCell"/>
</dbReference>
<comment type="caution">
    <text evidence="11">The sequence shown here is derived from an EMBL/GenBank/DDBJ whole genome shotgun (WGS) entry which is preliminary data.</text>
</comment>
<feature type="domain" description="Mechanosensitive ion channel MscS C-terminal" evidence="10">
    <location>
        <begin position="462"/>
        <end position="544"/>
    </location>
</feature>
<keyword evidence="7" id="KW-0406">Ion transport</keyword>
<comment type="subcellular location">
    <subcellularLocation>
        <location evidence="7">Cell inner membrane</location>
        <topology evidence="7">Multi-pass membrane protein</topology>
    </subcellularLocation>
    <subcellularLocation>
        <location evidence="1">Cell membrane</location>
        <topology evidence="1">Multi-pass membrane protein</topology>
    </subcellularLocation>
</comment>
<feature type="domain" description="Mechanosensitive ion channel MscS" evidence="9">
    <location>
        <begin position="389"/>
        <end position="456"/>
    </location>
</feature>
<sequence>MRLLCIFFLLVSSLSWSNIALAQEEKPQEETVVTTTPVEITQIEKLTAELTELLNESKTTKGSAQSVVSLQLINKNDELREVIENIVDDTASQRDLKVQYHQQILAKVKEQVAFVDEAITFLTKKIAEDELKLDDMPDEQKLLFQKKTQETHKFLLRLLDQQRINYIWLEKLDVDTSKQQAELKGVIEHKLEFLSASLNFNSQQEQMLNNQLKSAAESEKGSLQLIHILADRQVKGDISSLQALIKLGDNMKINTAEYKKQLFEQTGNVTNDLLNIAVIVSIAKNNLENITSWLGDNAPQLAFKLLIFIVIIALFRVLKNVTRKMVRKAVGAPNLRMSQLMQDFFISMSGKGVFCIGLLIALSQIGLDLTPILTGFGVAGVIIGFALQDTLSNFASGMMLLIYRPFDVGDFVEAGGVSGKVSHMSLVSTTIKTFDNQILIVPNSKIWGDTIKNVTHERVRRVDMVFGIGYSDDLDLAEKVFNDIIDEHPMVLRQPEKTIKLHTLNTSSVDYIVRPWVKTEDYWDVYWDVTREVKRRFDEVGLSIPFPQQDVHLHMAQEQAIALNQSKKK</sequence>
<dbReference type="Gene3D" id="3.30.70.100">
    <property type="match status" value="1"/>
</dbReference>
<dbReference type="GO" id="GO:0008381">
    <property type="term" value="F:mechanosensitive monoatomic ion channel activity"/>
    <property type="evidence" value="ECO:0007669"/>
    <property type="project" value="InterPro"/>
</dbReference>
<proteinExistence type="inferred from homology"/>
<keyword evidence="7" id="KW-0997">Cell inner membrane</keyword>
<name>A0A178K8V3_9GAMM</name>
<organism evidence="11 12">
    <name type="scientific">Photobacterium jeanii</name>
    <dbReference type="NCBI Taxonomy" id="858640"/>
    <lineage>
        <taxon>Bacteria</taxon>
        <taxon>Pseudomonadati</taxon>
        <taxon>Pseudomonadota</taxon>
        <taxon>Gammaproteobacteria</taxon>
        <taxon>Vibrionales</taxon>
        <taxon>Vibrionaceae</taxon>
        <taxon>Photobacterium</taxon>
    </lineage>
</organism>
<dbReference type="RefSeq" id="WP_068332396.1">
    <property type="nucleotide sequence ID" value="NZ_LVHF01000028.1"/>
</dbReference>
<dbReference type="SUPFAM" id="SSF82689">
    <property type="entry name" value="Mechanosensitive channel protein MscS (YggB), C-terminal domain"/>
    <property type="match status" value="1"/>
</dbReference>
<comment type="similarity">
    <text evidence="2 7">Belongs to the MscS (TC 1.A.23) family.</text>
</comment>
<dbReference type="Pfam" id="PF00924">
    <property type="entry name" value="MS_channel_2nd"/>
    <property type="match status" value="1"/>
</dbReference>
<dbReference type="InterPro" id="IPR006685">
    <property type="entry name" value="MscS_channel_2nd"/>
</dbReference>